<dbReference type="Proteomes" id="UP000199516">
    <property type="component" value="Unassembled WGS sequence"/>
</dbReference>
<sequence>MITEQYMRKYAESYGMPTEDTVHDWFEVSYNHKKLMVQMFTPHSWKNNVLFIHGFFDHSGTHAETIQFLVKKGFRVTVFDLPGHGLSGGARFQIDHFKHYQGSLLAVLDWLQDNGVTSTHAVGHSTGGAILAENLLTRKREKHFFDEVCLIAPLLRSNQWWVSKIFTSLLSPFFDKIPRKFPREPSAKLFIKEVRKDPLQGQFLHLTWVEAMFQWEEELSNQIPVEDNILILQGVNDSTVDWKHNMEEYGRLFPKARRIMIDNGTHYLLNGNLARKKIVYYLLLKQFSKHNESMK</sequence>
<dbReference type="Gene3D" id="3.40.50.1820">
    <property type="entry name" value="alpha/beta hydrolase"/>
    <property type="match status" value="1"/>
</dbReference>
<dbReference type="InterPro" id="IPR022742">
    <property type="entry name" value="Hydrolase_4"/>
</dbReference>
<protein>
    <submittedName>
        <fullName evidence="2">Lysophospholipase, alpha-beta hydrolase superfamily</fullName>
    </submittedName>
</protein>
<dbReference type="RefSeq" id="WP_091663876.1">
    <property type="nucleotide sequence ID" value="NZ_FONT01000010.1"/>
</dbReference>
<feature type="domain" description="Serine aminopeptidase S33" evidence="1">
    <location>
        <begin position="46"/>
        <end position="270"/>
    </location>
</feature>
<keyword evidence="2" id="KW-0378">Hydrolase</keyword>
<name>A0A1I2FBS1_9BACI</name>
<reference evidence="2 3" key="1">
    <citation type="submission" date="2016-10" db="EMBL/GenBank/DDBJ databases">
        <authorList>
            <person name="de Groot N.N."/>
        </authorList>
    </citation>
    <scope>NUCLEOTIDE SEQUENCE [LARGE SCALE GENOMIC DNA]</scope>
    <source>
        <strain evidence="2 3">DSM 23995</strain>
    </source>
</reference>
<dbReference type="InterPro" id="IPR051044">
    <property type="entry name" value="MAG_DAG_Lipase"/>
</dbReference>
<accession>A0A1I2FBS1</accession>
<dbReference type="GO" id="GO:0016787">
    <property type="term" value="F:hydrolase activity"/>
    <property type="evidence" value="ECO:0007669"/>
    <property type="project" value="UniProtKB-KW"/>
</dbReference>
<dbReference type="SUPFAM" id="SSF53474">
    <property type="entry name" value="alpha/beta-Hydrolases"/>
    <property type="match status" value="1"/>
</dbReference>
<dbReference type="EMBL" id="FONT01000010">
    <property type="protein sequence ID" value="SFF02188.1"/>
    <property type="molecule type" value="Genomic_DNA"/>
</dbReference>
<dbReference type="OrthoDB" id="5614837at2"/>
<evidence type="ECO:0000313" key="3">
    <source>
        <dbReference type="Proteomes" id="UP000199516"/>
    </source>
</evidence>
<dbReference type="InterPro" id="IPR029058">
    <property type="entry name" value="AB_hydrolase_fold"/>
</dbReference>
<organism evidence="2 3">
    <name type="scientific">Alteribacillus iranensis</name>
    <dbReference type="NCBI Taxonomy" id="930128"/>
    <lineage>
        <taxon>Bacteria</taxon>
        <taxon>Bacillati</taxon>
        <taxon>Bacillota</taxon>
        <taxon>Bacilli</taxon>
        <taxon>Bacillales</taxon>
        <taxon>Bacillaceae</taxon>
        <taxon>Alteribacillus</taxon>
    </lineage>
</organism>
<dbReference type="Pfam" id="PF12146">
    <property type="entry name" value="Hydrolase_4"/>
    <property type="match status" value="1"/>
</dbReference>
<keyword evidence="3" id="KW-1185">Reference proteome</keyword>
<dbReference type="PANTHER" id="PTHR11614">
    <property type="entry name" value="PHOSPHOLIPASE-RELATED"/>
    <property type="match status" value="1"/>
</dbReference>
<dbReference type="AlphaFoldDB" id="A0A1I2FBS1"/>
<evidence type="ECO:0000259" key="1">
    <source>
        <dbReference type="Pfam" id="PF12146"/>
    </source>
</evidence>
<evidence type="ECO:0000313" key="2">
    <source>
        <dbReference type="EMBL" id="SFF02188.1"/>
    </source>
</evidence>
<gene>
    <name evidence="2" type="ORF">SAMN05192532_11031</name>
</gene>
<proteinExistence type="predicted"/>
<dbReference type="STRING" id="930128.SAMN05192532_11031"/>